<keyword evidence="3" id="KW-0378">Hydrolase</keyword>
<organism evidence="8">
    <name type="scientific">Shewanella sp. (strain MR-7)</name>
    <dbReference type="NCBI Taxonomy" id="60481"/>
    <lineage>
        <taxon>Bacteria</taxon>
        <taxon>Pseudomonadati</taxon>
        <taxon>Pseudomonadota</taxon>
        <taxon>Gammaproteobacteria</taxon>
        <taxon>Alteromonadales</taxon>
        <taxon>Shewanellaceae</taxon>
        <taxon>Shewanella</taxon>
    </lineage>
</organism>
<dbReference type="InterPro" id="IPR012337">
    <property type="entry name" value="RNaseH-like_sf"/>
</dbReference>
<dbReference type="FunFam" id="3.30.420.10:FF:000045">
    <property type="entry name" value="3'-5' exonuclease DinG"/>
    <property type="match status" value="1"/>
</dbReference>
<dbReference type="Gene3D" id="3.30.420.10">
    <property type="entry name" value="Ribonuclease H-like superfamily/Ribonuclease H"/>
    <property type="match status" value="1"/>
</dbReference>
<gene>
    <name evidence="8" type="ordered locus">Shewmr7_1848</name>
</gene>
<feature type="domain" description="Exonuclease" evidence="7">
    <location>
        <begin position="39"/>
        <end position="206"/>
    </location>
</feature>
<keyword evidence="3" id="KW-0269">Exonuclease</keyword>
<evidence type="ECO:0000256" key="3">
    <source>
        <dbReference type="ARBA" id="ARBA00022839"/>
    </source>
</evidence>
<dbReference type="GO" id="GO:0003887">
    <property type="term" value="F:DNA-directed DNA polymerase activity"/>
    <property type="evidence" value="ECO:0007669"/>
    <property type="project" value="UniProtKB-EC"/>
</dbReference>
<evidence type="ECO:0000256" key="6">
    <source>
        <dbReference type="ARBA" id="ARBA00049244"/>
    </source>
</evidence>
<comment type="catalytic activity">
    <reaction evidence="6">
        <text>DNA(n) + a 2'-deoxyribonucleoside 5'-triphosphate = DNA(n+1) + diphosphate</text>
        <dbReference type="Rhea" id="RHEA:22508"/>
        <dbReference type="Rhea" id="RHEA-COMP:17339"/>
        <dbReference type="Rhea" id="RHEA-COMP:17340"/>
        <dbReference type="ChEBI" id="CHEBI:33019"/>
        <dbReference type="ChEBI" id="CHEBI:61560"/>
        <dbReference type="ChEBI" id="CHEBI:173112"/>
        <dbReference type="EC" id="2.7.7.7"/>
    </reaction>
</comment>
<evidence type="ECO:0000256" key="1">
    <source>
        <dbReference type="ARBA" id="ARBA00012417"/>
    </source>
</evidence>
<evidence type="ECO:0000256" key="2">
    <source>
        <dbReference type="ARBA" id="ARBA00022722"/>
    </source>
</evidence>
<comment type="function">
    <text evidence="4">DNA polymerase III is a complex, multichain enzyme responsible for most of the replicative synthesis in bacteria. The epsilon subunit contain the editing function and is a proofreading 3'-5' exonuclease.</text>
</comment>
<dbReference type="GO" id="GO:0008408">
    <property type="term" value="F:3'-5' exonuclease activity"/>
    <property type="evidence" value="ECO:0007669"/>
    <property type="project" value="TreeGrafter"/>
</dbReference>
<dbReference type="GO" id="GO:0045004">
    <property type="term" value="P:DNA replication proofreading"/>
    <property type="evidence" value="ECO:0007669"/>
    <property type="project" value="TreeGrafter"/>
</dbReference>
<evidence type="ECO:0000313" key="8">
    <source>
        <dbReference type="EMBL" id="ABI42840.1"/>
    </source>
</evidence>
<dbReference type="NCBIfam" id="TIGR00573">
    <property type="entry name" value="dnaq"/>
    <property type="match status" value="1"/>
</dbReference>
<name>Q0HVL5_SHESR</name>
<dbReference type="KEGG" id="shm:Shewmr7_1848"/>
<evidence type="ECO:0000256" key="5">
    <source>
        <dbReference type="ARBA" id="ARBA00026073"/>
    </source>
</evidence>
<keyword evidence="8" id="KW-0808">Transferase</keyword>
<dbReference type="GO" id="GO:0005829">
    <property type="term" value="C:cytosol"/>
    <property type="evidence" value="ECO:0007669"/>
    <property type="project" value="TreeGrafter"/>
</dbReference>
<dbReference type="CDD" id="cd06127">
    <property type="entry name" value="DEDDh"/>
    <property type="match status" value="1"/>
</dbReference>
<evidence type="ECO:0000259" key="7">
    <source>
        <dbReference type="SMART" id="SM00479"/>
    </source>
</evidence>
<accession>Q0HVL5</accession>
<dbReference type="InterPro" id="IPR006054">
    <property type="entry name" value="DnaQ"/>
</dbReference>
<sequence length="239" mass="26804">MRNRAMPLLQCRRLNVLRPLTLNSVEPMSRTPTYSPANTLVVLDFETSGLSPNQGARAIEIGAVLIEQGQITARFSELMNPGFRINSFIEDYTGISNQMLAHAAPCAEVMARFAAFIGKHHLVAHNAAFDQRFLDAEFAQIGHQYPGQFGCSLLLARRLYPEAINHQLATLVRHKQLPTDGTFHRALADAEMTGHLWLRMLADLKQGYAITEPPFSLMQKIMTKTKAEVPKFLRQYARG</sequence>
<dbReference type="InterPro" id="IPR013520">
    <property type="entry name" value="Ribonucl_H"/>
</dbReference>
<dbReference type="InterPro" id="IPR036397">
    <property type="entry name" value="RNaseH_sf"/>
</dbReference>
<protein>
    <recommendedName>
        <fullName evidence="1">DNA-directed DNA polymerase</fullName>
        <ecNumber evidence="1">2.7.7.7</ecNumber>
    </recommendedName>
</protein>
<comment type="subunit">
    <text evidence="5">DNA polymerase III contains a core (composed of alpha, epsilon and theta chains) that associates with a tau subunit. This core dimerizes to form the POLIII' complex. PolIII' associates with the gamma complex (composed of gamma, delta, delta', psi and chi chains) and with the beta chain to form the complete DNA polymerase III complex.</text>
</comment>
<evidence type="ECO:0000256" key="4">
    <source>
        <dbReference type="ARBA" id="ARBA00025483"/>
    </source>
</evidence>
<proteinExistence type="predicted"/>
<dbReference type="PANTHER" id="PTHR30231">
    <property type="entry name" value="DNA POLYMERASE III SUBUNIT EPSILON"/>
    <property type="match status" value="1"/>
</dbReference>
<dbReference type="HOGENOM" id="CLU_047806_7_1_6"/>
<keyword evidence="2" id="KW-0540">Nuclease</keyword>
<dbReference type="Pfam" id="PF00929">
    <property type="entry name" value="RNase_T"/>
    <property type="match status" value="1"/>
</dbReference>
<dbReference type="EC" id="2.7.7.7" evidence="1"/>
<dbReference type="SUPFAM" id="SSF53098">
    <property type="entry name" value="Ribonuclease H-like"/>
    <property type="match status" value="1"/>
</dbReference>
<dbReference type="PANTHER" id="PTHR30231:SF37">
    <property type="entry name" value="EXODEOXYRIBONUCLEASE 10"/>
    <property type="match status" value="1"/>
</dbReference>
<dbReference type="EMBL" id="CP000444">
    <property type="protein sequence ID" value="ABI42840.1"/>
    <property type="molecule type" value="Genomic_DNA"/>
</dbReference>
<keyword evidence="8" id="KW-0548">Nucleotidyltransferase</keyword>
<dbReference type="GO" id="GO:0003677">
    <property type="term" value="F:DNA binding"/>
    <property type="evidence" value="ECO:0007669"/>
    <property type="project" value="InterPro"/>
</dbReference>
<dbReference type="AlphaFoldDB" id="Q0HVL5"/>
<reference evidence="8" key="1">
    <citation type="submission" date="2006-08" db="EMBL/GenBank/DDBJ databases">
        <title>Complete sequence of Chromosome1 of Shewanella sp. MR-7.</title>
        <authorList>
            <consortium name="US DOE Joint Genome Institute"/>
            <person name="Copeland A."/>
            <person name="Lucas S."/>
            <person name="Lapidus A."/>
            <person name="Barry K."/>
            <person name="Detter J.C."/>
            <person name="Glavina del Rio T."/>
            <person name="Hammon N."/>
            <person name="Israni S."/>
            <person name="Dalin E."/>
            <person name="Tice H."/>
            <person name="Pitluck S."/>
            <person name="Kiss H."/>
            <person name="Brettin T."/>
            <person name="Bruce D."/>
            <person name="Han C."/>
            <person name="Tapia R."/>
            <person name="Gilna P."/>
            <person name="Schmutz J."/>
            <person name="Larimer F."/>
            <person name="Land M."/>
            <person name="Hauser L."/>
            <person name="Kyrpides N."/>
            <person name="Mikhailova N."/>
            <person name="Nealson K."/>
            <person name="Konstantinidis K."/>
            <person name="Klappenbach J."/>
            <person name="Tiedje J."/>
            <person name="Richardson P."/>
        </authorList>
    </citation>
    <scope>NUCLEOTIDE SEQUENCE</scope>
    <source>
        <strain evidence="8">MR-7</strain>
    </source>
</reference>
<dbReference type="SMART" id="SM00479">
    <property type="entry name" value="EXOIII"/>
    <property type="match status" value="1"/>
</dbReference>